<keyword evidence="3" id="KW-1185">Reference proteome</keyword>
<reference evidence="2 3" key="1">
    <citation type="submission" date="2023-01" db="EMBL/GenBank/DDBJ databases">
        <title>Analysis of 21 Apiospora genomes using comparative genomics revels a genus with tremendous synthesis potential of carbohydrate active enzymes and secondary metabolites.</title>
        <authorList>
            <person name="Sorensen T."/>
        </authorList>
    </citation>
    <scope>NUCLEOTIDE SEQUENCE [LARGE SCALE GENOMIC DNA]</scope>
    <source>
        <strain evidence="2 3">CBS 83171</strain>
    </source>
</reference>
<sequence>MASLESLWDIIIHFLWHTVLLPLLPKGPACPHLFFDLADRFFAGATPFFAGIWTVVRFAIPHTEPIGQTTGNDFAHSNDENQEHPAVMVQTVSGWLAVAAVAMWGICYLGKSYTETPEEKEERLQKEKKKRDEESQ</sequence>
<feature type="compositionally biased region" description="Basic and acidic residues" evidence="1">
    <location>
        <begin position="120"/>
        <end position="136"/>
    </location>
</feature>
<name>A0ABR1VP90_9PEZI</name>
<evidence type="ECO:0000313" key="3">
    <source>
        <dbReference type="Proteomes" id="UP001446871"/>
    </source>
</evidence>
<comment type="caution">
    <text evidence="2">The sequence shown here is derived from an EMBL/GenBank/DDBJ whole genome shotgun (WGS) entry which is preliminary data.</text>
</comment>
<evidence type="ECO:0000256" key="1">
    <source>
        <dbReference type="SAM" id="MobiDB-lite"/>
    </source>
</evidence>
<feature type="region of interest" description="Disordered" evidence="1">
    <location>
        <begin position="116"/>
        <end position="136"/>
    </location>
</feature>
<organism evidence="2 3">
    <name type="scientific">Apiospora saccharicola</name>
    <dbReference type="NCBI Taxonomy" id="335842"/>
    <lineage>
        <taxon>Eukaryota</taxon>
        <taxon>Fungi</taxon>
        <taxon>Dikarya</taxon>
        <taxon>Ascomycota</taxon>
        <taxon>Pezizomycotina</taxon>
        <taxon>Sordariomycetes</taxon>
        <taxon>Xylariomycetidae</taxon>
        <taxon>Amphisphaeriales</taxon>
        <taxon>Apiosporaceae</taxon>
        <taxon>Apiospora</taxon>
    </lineage>
</organism>
<accession>A0ABR1VP90</accession>
<dbReference type="Proteomes" id="UP001446871">
    <property type="component" value="Unassembled WGS sequence"/>
</dbReference>
<evidence type="ECO:0000313" key="2">
    <source>
        <dbReference type="EMBL" id="KAK8073066.1"/>
    </source>
</evidence>
<protein>
    <submittedName>
        <fullName evidence="2">Uncharacterized protein</fullName>
    </submittedName>
</protein>
<gene>
    <name evidence="2" type="ORF">PG996_006414</name>
</gene>
<proteinExistence type="predicted"/>
<dbReference type="EMBL" id="JAQQWM010000003">
    <property type="protein sequence ID" value="KAK8073066.1"/>
    <property type="molecule type" value="Genomic_DNA"/>
</dbReference>